<evidence type="ECO:0000256" key="2">
    <source>
        <dbReference type="ARBA" id="ARBA00022438"/>
    </source>
</evidence>
<dbReference type="eggNOG" id="COG0265">
    <property type="taxonomic scope" value="Bacteria"/>
</dbReference>
<dbReference type="GO" id="GO:0008239">
    <property type="term" value="F:dipeptidyl-peptidase activity"/>
    <property type="evidence" value="ECO:0007669"/>
    <property type="project" value="UniProtKB-UniRule"/>
</dbReference>
<dbReference type="InterPro" id="IPR043504">
    <property type="entry name" value="Peptidase_S1_PA_chymotrypsin"/>
</dbReference>
<dbReference type="FunFam" id="2.40.10.10:FF:000102">
    <property type="entry name" value="Dipeptidyl-peptidase 7"/>
    <property type="match status" value="1"/>
</dbReference>
<dbReference type="Gene3D" id="2.40.10.10">
    <property type="entry name" value="Trypsin-like serine proteases"/>
    <property type="match status" value="1"/>
</dbReference>
<keyword evidence="4 6" id="KW-0732">Signal</keyword>
<dbReference type="Proteomes" id="UP000076131">
    <property type="component" value="Unassembled WGS sequence"/>
</dbReference>
<evidence type="ECO:0000256" key="3">
    <source>
        <dbReference type="ARBA" id="ARBA00022670"/>
    </source>
</evidence>
<protein>
    <recommendedName>
        <fullName evidence="6">Dipeptidyl-peptidase</fullName>
        <ecNumber evidence="6">3.4.14.-</ecNumber>
    </recommendedName>
</protein>
<evidence type="ECO:0000313" key="7">
    <source>
        <dbReference type="EMBL" id="KZC24143.1"/>
    </source>
</evidence>
<dbReference type="GO" id="GO:0006508">
    <property type="term" value="P:proteolysis"/>
    <property type="evidence" value="ECO:0007669"/>
    <property type="project" value="UniProtKB-KW"/>
</dbReference>
<dbReference type="EC" id="3.4.14.-" evidence="6"/>
<organism evidence="7 8">
    <name type="scientific">Rhodanobacter thiooxydans</name>
    <dbReference type="NCBI Taxonomy" id="416169"/>
    <lineage>
        <taxon>Bacteria</taxon>
        <taxon>Pseudomonadati</taxon>
        <taxon>Pseudomonadota</taxon>
        <taxon>Gammaproteobacteria</taxon>
        <taxon>Lysobacterales</taxon>
        <taxon>Rhodanobacteraceae</taxon>
        <taxon>Rhodanobacter</taxon>
    </lineage>
</organism>
<keyword evidence="6" id="KW-0720">Serine protease</keyword>
<evidence type="ECO:0000313" key="8">
    <source>
        <dbReference type="Proteomes" id="UP000076131"/>
    </source>
</evidence>
<keyword evidence="5 6" id="KW-0378">Hydrolase</keyword>
<sequence>MRLRKMGLVMAMMLAPAAQADEGMWMPSQLPGIGGQLHAAGFQGNPADLADLTRAPLNAVVKVGGATGAFVSDQGLVLTNHHVAFGVIQYNSNAQRNLIEQGYVAASRGEELPANPDFRLRVTVGFDQVTDQVLANARGKTGRAYYDAVDAASKALVAACEREDGMRCSVANMFYGRDFYLVKQLELRDVRLVYAPPRAIGNYGDEVDNFVWPRHSGDFTVLRAYVGPDGKPADYSKDNKPYMPPAHLRIAREGVSAGDYVMLAGYPGITYRHRTAAEFVDQVQWRLPTAVATMKALQDVIEDAGKADRQAAIHYASQLQSLKNNIKRFSGELDGLKRSNAVAVRQQDEAAMLGWLDRQVDAQALRPQIDAAMAQIADGNATRERDLLLGLIQSQTQLMRSALRLQRLAHERGKPDAEREIGYQQRDEELIAGQLRQVQRRYNAAMEKRLLGALLARYQQLPAAQHVAEFDAAFGRTPAELAATLDRVYAATKLGDEAQRLHWMDTDAATLAASDDSLLQLAAKLQPALLRIDDERKAHEGELLRLRPAYMQTLIAYRKQQGRAVYPDANSTLRVSYGKVTPLAARDAVAYAPLTSTAGIVEKNTGEVPFDAPKPLLDAIAKGDYAGYLDPKSGAMPVNFLSNLDTTGGNSGSPVLNAKGELVGLNFDSNWEAVSASWMFDPRYKRAIHVDLRYMRWLMDKVYPAPWLLQELGVPVR</sequence>
<feature type="chain" id="PRO_5023153297" description="Dipeptidyl-peptidase" evidence="6">
    <location>
        <begin position="21"/>
        <end position="717"/>
    </location>
</feature>
<name>A0A154QIL1_9GAMM</name>
<gene>
    <name evidence="7" type="ORF">RHOFW104T7_09865</name>
</gene>
<proteinExistence type="inferred from homology"/>
<dbReference type="Pfam" id="PF10459">
    <property type="entry name" value="Peptidase_S46"/>
    <property type="match status" value="1"/>
</dbReference>
<reference evidence="7 8" key="1">
    <citation type="journal article" date="2016" name="MBio">
        <title>Lateral Gene Transfer in a Heavy Metal-Contaminated-Groundwater Microbial Community.</title>
        <authorList>
            <person name="Hemme C.L."/>
            <person name="Green S.J."/>
            <person name="Rishishwar L."/>
            <person name="Prakash O."/>
            <person name="Pettenato A."/>
            <person name="Chakraborty R."/>
            <person name="Deutschbauer A.M."/>
            <person name="Van Nostrand J.D."/>
            <person name="Wu L."/>
            <person name="He Z."/>
            <person name="Jordan I.K."/>
            <person name="Hazen T.C."/>
            <person name="Arkin A.P."/>
            <person name="Kostka J.E."/>
            <person name="Zhou J."/>
        </authorList>
    </citation>
    <scope>NUCLEOTIDE SEQUENCE [LARGE SCALE GENOMIC DNA]</scope>
    <source>
        <strain evidence="7 8">FW104-T7</strain>
    </source>
</reference>
<keyword evidence="3 6" id="KW-0645">Protease</keyword>
<dbReference type="AlphaFoldDB" id="A0A154QIL1"/>
<dbReference type="SUPFAM" id="SSF50494">
    <property type="entry name" value="Trypsin-like serine proteases"/>
    <property type="match status" value="1"/>
</dbReference>
<dbReference type="STRING" id="416169.RHOFW104T7_09865"/>
<dbReference type="InterPro" id="IPR009003">
    <property type="entry name" value="Peptidase_S1_PA"/>
</dbReference>
<dbReference type="PANTHER" id="PTHR38469">
    <property type="entry name" value="PERIPLASMIC PEPTIDASE SUBFAMILY S1B"/>
    <property type="match status" value="1"/>
</dbReference>
<dbReference type="GO" id="GO:0043171">
    <property type="term" value="P:peptide catabolic process"/>
    <property type="evidence" value="ECO:0007669"/>
    <property type="project" value="UniProtKB-UniRule"/>
</dbReference>
<keyword evidence="8" id="KW-1185">Reference proteome</keyword>
<comment type="function">
    <text evidence="6">Catalyzes the removal of dipeptides from the N-terminus of oligopeptides.</text>
</comment>
<comment type="similarity">
    <text evidence="1 6">Belongs to the peptidase S46 family.</text>
</comment>
<evidence type="ECO:0000256" key="5">
    <source>
        <dbReference type="ARBA" id="ARBA00022801"/>
    </source>
</evidence>
<dbReference type="InterPro" id="IPR019500">
    <property type="entry name" value="Pep_S46"/>
</dbReference>
<evidence type="ECO:0000256" key="4">
    <source>
        <dbReference type="ARBA" id="ARBA00022729"/>
    </source>
</evidence>
<evidence type="ECO:0000256" key="6">
    <source>
        <dbReference type="RuleBase" id="RU366067"/>
    </source>
</evidence>
<dbReference type="eggNOG" id="COG3206">
    <property type="taxonomic scope" value="Bacteria"/>
</dbReference>
<feature type="signal peptide" evidence="6">
    <location>
        <begin position="1"/>
        <end position="20"/>
    </location>
</feature>
<accession>A0A154QIL1</accession>
<dbReference type="GO" id="GO:0070009">
    <property type="term" value="F:serine-type aminopeptidase activity"/>
    <property type="evidence" value="ECO:0007669"/>
    <property type="project" value="UniProtKB-UniRule"/>
</dbReference>
<dbReference type="PANTHER" id="PTHR38469:SF1">
    <property type="entry name" value="PERIPLASMIC PEPTIDASE SUBFAMILY S1B"/>
    <property type="match status" value="1"/>
</dbReference>
<evidence type="ECO:0000256" key="1">
    <source>
        <dbReference type="ARBA" id="ARBA00010491"/>
    </source>
</evidence>
<dbReference type="EMBL" id="LVJS01000032">
    <property type="protein sequence ID" value="KZC24143.1"/>
    <property type="molecule type" value="Genomic_DNA"/>
</dbReference>
<keyword evidence="2 6" id="KW-0031">Aminopeptidase</keyword>
<comment type="caution">
    <text evidence="7">The sequence shown here is derived from an EMBL/GenBank/DDBJ whole genome shotgun (WGS) entry which is preliminary data.</text>
</comment>